<comment type="caution">
    <text evidence="2">The sequence shown here is derived from an EMBL/GenBank/DDBJ whole genome shotgun (WGS) entry which is preliminary data.</text>
</comment>
<gene>
    <name evidence="2" type="ORF">FD25_GL002432</name>
</gene>
<organism evidence="2 3">
    <name type="scientific">Levilactobacillus acidifarinae DSM 19394 = JCM 15949</name>
    <dbReference type="NCBI Taxonomy" id="1423715"/>
    <lineage>
        <taxon>Bacteria</taxon>
        <taxon>Bacillati</taxon>
        <taxon>Bacillota</taxon>
        <taxon>Bacilli</taxon>
        <taxon>Lactobacillales</taxon>
        <taxon>Lactobacillaceae</taxon>
        <taxon>Levilactobacillus</taxon>
    </lineage>
</organism>
<dbReference type="PROSITE" id="PS51186">
    <property type="entry name" value="GNAT"/>
    <property type="match status" value="1"/>
</dbReference>
<dbReference type="SUPFAM" id="SSF55729">
    <property type="entry name" value="Acyl-CoA N-acyltransferases (Nat)"/>
    <property type="match status" value="1"/>
</dbReference>
<proteinExistence type="predicted"/>
<keyword evidence="3" id="KW-1185">Reference proteome</keyword>
<dbReference type="GO" id="GO:1990189">
    <property type="term" value="F:protein N-terminal-serine acetyltransferase activity"/>
    <property type="evidence" value="ECO:0007669"/>
    <property type="project" value="TreeGrafter"/>
</dbReference>
<feature type="domain" description="N-acetyltransferase" evidence="1">
    <location>
        <begin position="13"/>
        <end position="180"/>
    </location>
</feature>
<dbReference type="InterPro" id="IPR016181">
    <property type="entry name" value="Acyl_CoA_acyltransferase"/>
</dbReference>
<protein>
    <recommendedName>
        <fullName evidence="1">N-acetyltransferase domain-containing protein</fullName>
    </recommendedName>
</protein>
<dbReference type="GO" id="GO:0005737">
    <property type="term" value="C:cytoplasm"/>
    <property type="evidence" value="ECO:0007669"/>
    <property type="project" value="TreeGrafter"/>
</dbReference>
<dbReference type="EMBL" id="AZDV01000005">
    <property type="protein sequence ID" value="KRK95971.1"/>
    <property type="molecule type" value="Genomic_DNA"/>
</dbReference>
<dbReference type="InterPro" id="IPR000182">
    <property type="entry name" value="GNAT_dom"/>
</dbReference>
<dbReference type="CDD" id="cd04301">
    <property type="entry name" value="NAT_SF"/>
    <property type="match status" value="1"/>
</dbReference>
<dbReference type="InterPro" id="IPR051908">
    <property type="entry name" value="Ribosomal_N-acetyltransferase"/>
</dbReference>
<evidence type="ECO:0000313" key="3">
    <source>
        <dbReference type="Proteomes" id="UP000051955"/>
    </source>
</evidence>
<dbReference type="PATRIC" id="fig|1423715.3.peg.2510"/>
<evidence type="ECO:0000259" key="1">
    <source>
        <dbReference type="PROSITE" id="PS51186"/>
    </source>
</evidence>
<evidence type="ECO:0000313" key="2">
    <source>
        <dbReference type="EMBL" id="KRK95971.1"/>
    </source>
</evidence>
<dbReference type="AlphaFoldDB" id="A0A0R1LQS2"/>
<dbReference type="PANTHER" id="PTHR43441:SF2">
    <property type="entry name" value="FAMILY ACETYLTRANSFERASE, PUTATIVE (AFU_ORTHOLOGUE AFUA_7G00850)-RELATED"/>
    <property type="match status" value="1"/>
</dbReference>
<accession>A0A0R1LQS2</accession>
<dbReference type="Gene3D" id="3.40.630.30">
    <property type="match status" value="1"/>
</dbReference>
<dbReference type="PANTHER" id="PTHR43441">
    <property type="entry name" value="RIBOSOMAL-PROTEIN-SERINE ACETYLTRANSFERASE"/>
    <property type="match status" value="1"/>
</dbReference>
<dbReference type="STRING" id="1423715.FD25_GL002432"/>
<name>A0A0R1LQS2_9LACO</name>
<reference evidence="2 3" key="1">
    <citation type="journal article" date="2015" name="Genome Announc.">
        <title>Expanding the biotechnology potential of lactobacilli through comparative genomics of 213 strains and associated genera.</title>
        <authorList>
            <person name="Sun Z."/>
            <person name="Harris H.M."/>
            <person name="McCann A."/>
            <person name="Guo C."/>
            <person name="Argimon S."/>
            <person name="Zhang W."/>
            <person name="Yang X."/>
            <person name="Jeffery I.B."/>
            <person name="Cooney J.C."/>
            <person name="Kagawa T.F."/>
            <person name="Liu W."/>
            <person name="Song Y."/>
            <person name="Salvetti E."/>
            <person name="Wrobel A."/>
            <person name="Rasinkangas P."/>
            <person name="Parkhill J."/>
            <person name="Rea M.C."/>
            <person name="O'Sullivan O."/>
            <person name="Ritari J."/>
            <person name="Douillard F.P."/>
            <person name="Paul Ross R."/>
            <person name="Yang R."/>
            <person name="Briner A.E."/>
            <person name="Felis G.E."/>
            <person name="de Vos W.M."/>
            <person name="Barrangou R."/>
            <person name="Klaenhammer T.R."/>
            <person name="Caufield P.W."/>
            <person name="Cui Y."/>
            <person name="Zhang H."/>
            <person name="O'Toole P.W."/>
        </authorList>
    </citation>
    <scope>NUCLEOTIDE SEQUENCE [LARGE SCALE GENOMIC DNA]</scope>
    <source>
        <strain evidence="2 3">DSM 19394</strain>
    </source>
</reference>
<dbReference type="Pfam" id="PF13302">
    <property type="entry name" value="Acetyltransf_3"/>
    <property type="match status" value="1"/>
</dbReference>
<dbReference type="Proteomes" id="UP000051955">
    <property type="component" value="Unassembled WGS sequence"/>
</dbReference>
<dbReference type="GO" id="GO:0008999">
    <property type="term" value="F:protein-N-terminal-alanine acetyltransferase activity"/>
    <property type="evidence" value="ECO:0007669"/>
    <property type="project" value="TreeGrafter"/>
</dbReference>
<sequence length="185" mass="20926">MPTMQPQQIDAELTLRLPDPQRDAPAVLAAVCASQSEFYPWLPWATELQTITAVTTWLQAGVTRTQAGETLELVIEARGQVVGWIGLRHIDRWNRWAEVGYWLSTPMTGRGIMTRALRAMLDLSFTQQHLEKVILVAATDNRPSNRVAQSLGFQLDGTLRHNCRLADGYHDENEWSMLATEWPQS</sequence>